<dbReference type="PANTHER" id="PTHR23351">
    <property type="entry name" value="FOS TRANSCRIPTION FACTOR-RELATED"/>
    <property type="match status" value="1"/>
</dbReference>
<accession>A0A2A6BSM1</accession>
<proteinExistence type="predicted"/>
<name>A0A2A6BSM1_PRIPA</name>
<dbReference type="PANTHER" id="PTHR23351:SF24">
    <property type="entry name" value="ACTIVATING TRANSCRIPTION FACTOR 3-RELATED"/>
    <property type="match status" value="1"/>
</dbReference>
<feature type="compositionally biased region" description="Basic and acidic residues" evidence="5">
    <location>
        <begin position="385"/>
        <end position="394"/>
    </location>
</feature>
<reference evidence="7" key="2">
    <citation type="submission" date="2022-06" db="UniProtKB">
        <authorList>
            <consortium name="EnsemblMetazoa"/>
        </authorList>
    </citation>
    <scope>IDENTIFICATION</scope>
    <source>
        <strain evidence="7">PS312</strain>
    </source>
</reference>
<dbReference type="GO" id="GO:0006357">
    <property type="term" value="P:regulation of transcription by RNA polymerase II"/>
    <property type="evidence" value="ECO:0000318"/>
    <property type="project" value="GO_Central"/>
</dbReference>
<dbReference type="CDD" id="cd14686">
    <property type="entry name" value="bZIP"/>
    <property type="match status" value="1"/>
</dbReference>
<feature type="region of interest" description="Disordered" evidence="5">
    <location>
        <begin position="591"/>
        <end position="649"/>
    </location>
</feature>
<keyword evidence="3" id="KW-0804">Transcription</keyword>
<keyword evidence="6" id="KW-0812">Transmembrane</keyword>
<evidence type="ECO:0000256" key="6">
    <source>
        <dbReference type="SAM" id="Phobius"/>
    </source>
</evidence>
<feature type="compositionally biased region" description="Low complexity" evidence="5">
    <location>
        <begin position="597"/>
        <end position="617"/>
    </location>
</feature>
<keyword evidence="6" id="KW-0472">Membrane</keyword>
<gene>
    <name evidence="7" type="primary">WBGene00275790</name>
</gene>
<feature type="region of interest" description="Disordered" evidence="5">
    <location>
        <begin position="129"/>
        <end position="155"/>
    </location>
</feature>
<evidence type="ECO:0000256" key="2">
    <source>
        <dbReference type="ARBA" id="ARBA00023125"/>
    </source>
</evidence>
<sequence length="685" mass="78275">MNLRFNRSSKIMVRGRRRKTVSESEDWEEKERVEDRRKRNRAAAERHRNRKRLEIEEGKEYKEKYEHLLAHSKRTERRLAKVEKEKRKLLSYVLTHDCVSPRQHREHFISLWGGASTSANDDTMLASYPPLSIGPPSTSSSESFEQPSPYSAYNRSNYLPMDPQINCALDNTPAPSSNYSNQSLYHYDQSLDAYFPAQSEYATSEEQYAPNGHHSLKMEVEDSSANDIKYHSCFGRFHVITLARFSILLTASIGASLAVLQVCLTSECGALFVIPLAIFGALAVFTEFRLALVAYAALNVIFNLAFTIYHMITRINQAIEQEIDGGDYPIIIAMYCIFLASMLIAPTWAYFNLTKFIKERESLQQLISSLEEEYTALPTLRATHETTTEQKSDTDLENNQVLPASSTTTDTTSISSTTSTTPSRDASYEDSKIEEIVSKSKKADTRTITRIFLIIALLSCCFAIGLIIIMLLDMRKEVTMVRGRRRKTVSESEDWDEKEKIEDRRKRNRAAAERHRNRKRLEIEEGKEYKEKYEQLLAHSKRTERRLAKVEKEKRKLLSYVLTHNCVSPRQHREHFISMCGGGSTSAHNDAMLNSYPPLSIGPPSTSSSESFEQPTPYSTYNHSNYPPMDPQINCALDNTPAPSSNYSNQSLYHYEISDQSLDAYFPAQSEYATSEEQFVPNGHR</sequence>
<feature type="region of interest" description="Disordered" evidence="5">
    <location>
        <begin position="385"/>
        <end position="431"/>
    </location>
</feature>
<organism evidence="7 8">
    <name type="scientific">Pristionchus pacificus</name>
    <name type="common">Parasitic nematode worm</name>
    <dbReference type="NCBI Taxonomy" id="54126"/>
    <lineage>
        <taxon>Eukaryota</taxon>
        <taxon>Metazoa</taxon>
        <taxon>Ecdysozoa</taxon>
        <taxon>Nematoda</taxon>
        <taxon>Chromadorea</taxon>
        <taxon>Rhabditida</taxon>
        <taxon>Rhabditina</taxon>
        <taxon>Diplogasteromorpha</taxon>
        <taxon>Diplogasteroidea</taxon>
        <taxon>Neodiplogasteridae</taxon>
        <taxon>Pristionchus</taxon>
    </lineage>
</organism>
<feature type="compositionally biased region" description="Basic and acidic residues" evidence="5">
    <location>
        <begin position="29"/>
        <end position="51"/>
    </location>
</feature>
<dbReference type="AlphaFoldDB" id="A0A2A6BSM1"/>
<evidence type="ECO:0000313" key="7">
    <source>
        <dbReference type="EnsemblMetazoa" id="PPA37421.1"/>
    </source>
</evidence>
<feature type="compositionally biased region" description="Low complexity" evidence="5">
    <location>
        <begin position="129"/>
        <end position="151"/>
    </location>
</feature>
<dbReference type="GO" id="GO:0005634">
    <property type="term" value="C:nucleus"/>
    <property type="evidence" value="ECO:0000318"/>
    <property type="project" value="GO_Central"/>
</dbReference>
<evidence type="ECO:0000256" key="5">
    <source>
        <dbReference type="SAM" id="MobiDB-lite"/>
    </source>
</evidence>
<evidence type="ECO:0000256" key="1">
    <source>
        <dbReference type="ARBA" id="ARBA00023015"/>
    </source>
</evidence>
<accession>A0A8R1YT69</accession>
<dbReference type="EnsemblMetazoa" id="PPA37421.1">
    <property type="protein sequence ID" value="PPA37421.1"/>
    <property type="gene ID" value="WBGene00275790"/>
</dbReference>
<dbReference type="Proteomes" id="UP000005239">
    <property type="component" value="Unassembled WGS sequence"/>
</dbReference>
<dbReference type="PROSITE" id="PS00036">
    <property type="entry name" value="BZIP_BASIC"/>
    <property type="match status" value="2"/>
</dbReference>
<keyword evidence="2" id="KW-0238">DNA-binding</keyword>
<feature type="transmembrane region" description="Helical" evidence="6">
    <location>
        <begin position="332"/>
        <end position="351"/>
    </location>
</feature>
<feature type="coiled-coil region" evidence="4">
    <location>
        <begin position="498"/>
        <end position="553"/>
    </location>
</feature>
<protein>
    <submittedName>
        <fullName evidence="7">Uncharacterized protein</fullName>
    </submittedName>
</protein>
<feature type="region of interest" description="Disordered" evidence="5">
    <location>
        <begin position="1"/>
        <end position="51"/>
    </location>
</feature>
<reference evidence="8" key="1">
    <citation type="journal article" date="2008" name="Nat. Genet.">
        <title>The Pristionchus pacificus genome provides a unique perspective on nematode lifestyle and parasitism.</title>
        <authorList>
            <person name="Dieterich C."/>
            <person name="Clifton S.W."/>
            <person name="Schuster L.N."/>
            <person name="Chinwalla A."/>
            <person name="Delehaunty K."/>
            <person name="Dinkelacker I."/>
            <person name="Fulton L."/>
            <person name="Fulton R."/>
            <person name="Godfrey J."/>
            <person name="Minx P."/>
            <person name="Mitreva M."/>
            <person name="Roeseler W."/>
            <person name="Tian H."/>
            <person name="Witte H."/>
            <person name="Yang S.P."/>
            <person name="Wilson R.K."/>
            <person name="Sommer R.J."/>
        </authorList>
    </citation>
    <scope>NUCLEOTIDE SEQUENCE [LARGE SCALE GENOMIC DNA]</scope>
    <source>
        <strain evidence="8">PS312</strain>
    </source>
</reference>
<feature type="transmembrane region" description="Helical" evidence="6">
    <location>
        <begin position="451"/>
        <end position="472"/>
    </location>
</feature>
<feature type="transmembrane region" description="Helical" evidence="6">
    <location>
        <begin position="292"/>
        <end position="312"/>
    </location>
</feature>
<evidence type="ECO:0000313" key="8">
    <source>
        <dbReference type="Proteomes" id="UP000005239"/>
    </source>
</evidence>
<feature type="transmembrane region" description="Helical" evidence="6">
    <location>
        <begin position="237"/>
        <end position="258"/>
    </location>
</feature>
<dbReference type="InterPro" id="IPR000837">
    <property type="entry name" value="AP-1"/>
</dbReference>
<feature type="transmembrane region" description="Helical" evidence="6">
    <location>
        <begin position="264"/>
        <end position="285"/>
    </location>
</feature>
<keyword evidence="8" id="KW-1185">Reference proteome</keyword>
<evidence type="ECO:0000256" key="3">
    <source>
        <dbReference type="ARBA" id="ARBA00023163"/>
    </source>
</evidence>
<keyword evidence="1" id="KW-0805">Transcription regulation</keyword>
<evidence type="ECO:0000256" key="4">
    <source>
        <dbReference type="SAM" id="Coils"/>
    </source>
</evidence>
<keyword evidence="4" id="KW-0175">Coiled coil</keyword>
<feature type="compositionally biased region" description="Low complexity" evidence="5">
    <location>
        <begin position="405"/>
        <end position="423"/>
    </location>
</feature>
<dbReference type="InterPro" id="IPR004827">
    <property type="entry name" value="bZIP"/>
</dbReference>
<dbReference type="GO" id="GO:0000981">
    <property type="term" value="F:DNA-binding transcription factor activity, RNA polymerase II-specific"/>
    <property type="evidence" value="ECO:0000318"/>
    <property type="project" value="GO_Central"/>
</dbReference>
<keyword evidence="6" id="KW-1133">Transmembrane helix</keyword>
<dbReference type="GO" id="GO:0000978">
    <property type="term" value="F:RNA polymerase II cis-regulatory region sequence-specific DNA binding"/>
    <property type="evidence" value="ECO:0000318"/>
    <property type="project" value="GO_Central"/>
</dbReference>